<dbReference type="EMBL" id="GBRH01158700">
    <property type="protein sequence ID" value="JAE39196.1"/>
    <property type="molecule type" value="Transcribed_RNA"/>
</dbReference>
<reference evidence="1" key="2">
    <citation type="journal article" date="2015" name="Data Brief">
        <title>Shoot transcriptome of the giant reed, Arundo donax.</title>
        <authorList>
            <person name="Barrero R.A."/>
            <person name="Guerrero F.D."/>
            <person name="Moolhuijzen P."/>
            <person name="Goolsby J.A."/>
            <person name="Tidwell J."/>
            <person name="Bellgard S.E."/>
            <person name="Bellgard M.I."/>
        </authorList>
    </citation>
    <scope>NUCLEOTIDE SEQUENCE</scope>
    <source>
        <tissue evidence="1">Shoot tissue taken approximately 20 cm above the soil surface</tissue>
    </source>
</reference>
<evidence type="ECO:0000313" key="1">
    <source>
        <dbReference type="EMBL" id="JAE39196.1"/>
    </source>
</evidence>
<name>A0A0A9TAD9_ARUDO</name>
<reference evidence="1" key="1">
    <citation type="submission" date="2014-09" db="EMBL/GenBank/DDBJ databases">
        <authorList>
            <person name="Magalhaes I.L.F."/>
            <person name="Oliveira U."/>
            <person name="Santos F.R."/>
            <person name="Vidigal T.H.D.A."/>
            <person name="Brescovit A.D."/>
            <person name="Santos A.J."/>
        </authorList>
    </citation>
    <scope>NUCLEOTIDE SEQUENCE</scope>
    <source>
        <tissue evidence="1">Shoot tissue taken approximately 20 cm above the soil surface</tissue>
    </source>
</reference>
<dbReference type="AlphaFoldDB" id="A0A0A9TAD9"/>
<protein>
    <submittedName>
        <fullName evidence="1">Uncharacterized protein</fullName>
    </submittedName>
</protein>
<proteinExistence type="predicted"/>
<accession>A0A0A9TAD9</accession>
<sequence>MIVSKIILLVFTNNNANYMSNCYSFDHRIC</sequence>
<organism evidence="1">
    <name type="scientific">Arundo donax</name>
    <name type="common">Giant reed</name>
    <name type="synonym">Donax arundinaceus</name>
    <dbReference type="NCBI Taxonomy" id="35708"/>
    <lineage>
        <taxon>Eukaryota</taxon>
        <taxon>Viridiplantae</taxon>
        <taxon>Streptophyta</taxon>
        <taxon>Embryophyta</taxon>
        <taxon>Tracheophyta</taxon>
        <taxon>Spermatophyta</taxon>
        <taxon>Magnoliopsida</taxon>
        <taxon>Liliopsida</taxon>
        <taxon>Poales</taxon>
        <taxon>Poaceae</taxon>
        <taxon>PACMAD clade</taxon>
        <taxon>Arundinoideae</taxon>
        <taxon>Arundineae</taxon>
        <taxon>Arundo</taxon>
    </lineage>
</organism>